<dbReference type="Proteomes" id="UP000636709">
    <property type="component" value="Unassembled WGS sequence"/>
</dbReference>
<accession>A0A835B566</accession>
<comment type="caution">
    <text evidence="1">The sequence shown here is derived from an EMBL/GenBank/DDBJ whole genome shotgun (WGS) entry which is preliminary data.</text>
</comment>
<dbReference type="PANTHER" id="PTHR33085:SF64">
    <property type="entry name" value="OS09G0555900 PROTEIN"/>
    <property type="match status" value="1"/>
</dbReference>
<protein>
    <submittedName>
        <fullName evidence="1">Uncharacterized protein</fullName>
    </submittedName>
</protein>
<evidence type="ECO:0000313" key="2">
    <source>
        <dbReference type="Proteomes" id="UP000636709"/>
    </source>
</evidence>
<dbReference type="PANTHER" id="PTHR33085">
    <property type="entry name" value="OS12G0113100 PROTEIN-RELATED"/>
    <property type="match status" value="1"/>
</dbReference>
<evidence type="ECO:0000313" key="1">
    <source>
        <dbReference type="EMBL" id="KAF8677124.1"/>
    </source>
</evidence>
<proteinExistence type="predicted"/>
<sequence>MYVTPAAVTAPPPPPPLVEAAARPPAPLVQQRAWLIRRTPPTDHGRYCRDGRLLVHGVRFEPIPPPEPVVDPPILPWSEEDDHIHSALAAGVYSGEFRPSMEPVIRWNEEEHSYSALTAVSGGNTIVALVEGSTRTVIHDGATGADTAGPRLRAPKPRPIMLPVGEHGTVLVMNEILRPGRHCFEALRRVPGGWQADAIPDPPIAYMEENDDDIDDIYNPGLFILACFARGSRAWISVWKVGTLSLDMDSRAWRMEGTWELPLHQRGFLVPELGGGGLVVGFPKGAHKHSMDKERCWEVCALDVEARPPALRRVWKIPPERLAEVSLPETVSLAYIGNGRFCIARSIDVKAPTVDGYLCEVRGTSFTLLDMRRLPGGDLELAKHGKVQGHAWPWEHVVGRLVWPLAAPLMGPLPSSLTVLSALASLLLNTMPTSDSAESSSSPHLVRTQTSSLRFLLQPSDRLPYLAAHPYHLAPFQNQRLTGHSHHMLPSVPIALLPSDPRCSSLAALLFSVVVALLSVALLPVDPLLASACPHRPISSVPVASSGQKLAQCLGPLRPGPSGPSLLSVTAYGLAPCHLPIHTEATSKKLHQTDRWSFF</sequence>
<dbReference type="Pfam" id="PF07893">
    <property type="entry name" value="DUF1668"/>
    <property type="match status" value="1"/>
</dbReference>
<dbReference type="AlphaFoldDB" id="A0A835B566"/>
<dbReference type="InterPro" id="IPR012871">
    <property type="entry name" value="DUF1668_ORYSA"/>
</dbReference>
<organism evidence="1 2">
    <name type="scientific">Digitaria exilis</name>
    <dbReference type="NCBI Taxonomy" id="1010633"/>
    <lineage>
        <taxon>Eukaryota</taxon>
        <taxon>Viridiplantae</taxon>
        <taxon>Streptophyta</taxon>
        <taxon>Embryophyta</taxon>
        <taxon>Tracheophyta</taxon>
        <taxon>Spermatophyta</taxon>
        <taxon>Magnoliopsida</taxon>
        <taxon>Liliopsida</taxon>
        <taxon>Poales</taxon>
        <taxon>Poaceae</taxon>
        <taxon>PACMAD clade</taxon>
        <taxon>Panicoideae</taxon>
        <taxon>Panicodae</taxon>
        <taxon>Paniceae</taxon>
        <taxon>Anthephorinae</taxon>
        <taxon>Digitaria</taxon>
    </lineage>
</organism>
<dbReference type="EMBL" id="JACEFO010002150">
    <property type="protein sequence ID" value="KAF8677124.1"/>
    <property type="molecule type" value="Genomic_DNA"/>
</dbReference>
<gene>
    <name evidence="1" type="ORF">HU200_046591</name>
</gene>
<name>A0A835B566_9POAL</name>
<keyword evidence="2" id="KW-1185">Reference proteome</keyword>
<reference evidence="1" key="1">
    <citation type="submission" date="2020-07" db="EMBL/GenBank/DDBJ databases">
        <title>Genome sequence and genetic diversity analysis of an under-domesticated orphan crop, white fonio (Digitaria exilis).</title>
        <authorList>
            <person name="Bennetzen J.L."/>
            <person name="Chen S."/>
            <person name="Ma X."/>
            <person name="Wang X."/>
            <person name="Yssel A.E.J."/>
            <person name="Chaluvadi S.R."/>
            <person name="Johnson M."/>
            <person name="Gangashetty P."/>
            <person name="Hamidou F."/>
            <person name="Sanogo M.D."/>
            <person name="Zwaenepoel A."/>
            <person name="Wallace J."/>
            <person name="Van De Peer Y."/>
            <person name="Van Deynze A."/>
        </authorList>
    </citation>
    <scope>NUCLEOTIDE SEQUENCE</scope>
    <source>
        <tissue evidence="1">Leaves</tissue>
    </source>
</reference>
<dbReference type="OrthoDB" id="686677at2759"/>